<accession>A0A447TAA5</accession>
<dbReference type="Proteomes" id="UP000275777">
    <property type="component" value="Chromosome"/>
</dbReference>
<evidence type="ECO:0000256" key="1">
    <source>
        <dbReference type="SAM" id="Phobius"/>
    </source>
</evidence>
<keyword evidence="1" id="KW-0472">Membrane</keyword>
<dbReference type="AlphaFoldDB" id="A0A447TAA5"/>
<gene>
    <name evidence="2" type="ORF">NCTC9695_02251</name>
</gene>
<proteinExistence type="predicted"/>
<keyword evidence="1" id="KW-0812">Transmembrane</keyword>
<evidence type="ECO:0000313" key="3">
    <source>
        <dbReference type="Proteomes" id="UP000275777"/>
    </source>
</evidence>
<reference evidence="2 3" key="1">
    <citation type="submission" date="2018-12" db="EMBL/GenBank/DDBJ databases">
        <authorList>
            <consortium name="Pathogen Informatics"/>
        </authorList>
    </citation>
    <scope>NUCLEOTIDE SEQUENCE [LARGE SCALE GENOMIC DNA]</scope>
    <source>
        <strain evidence="2 3">NCTC9695</strain>
    </source>
</reference>
<feature type="transmembrane region" description="Helical" evidence="1">
    <location>
        <begin position="15"/>
        <end position="38"/>
    </location>
</feature>
<dbReference type="EMBL" id="LR134182">
    <property type="protein sequence ID" value="VEB41811.1"/>
    <property type="molecule type" value="Genomic_DNA"/>
</dbReference>
<evidence type="ECO:0000313" key="2">
    <source>
        <dbReference type="EMBL" id="VEB41811.1"/>
    </source>
</evidence>
<organism evidence="2 3">
    <name type="scientific">Chromobacterium violaceum</name>
    <dbReference type="NCBI Taxonomy" id="536"/>
    <lineage>
        <taxon>Bacteria</taxon>
        <taxon>Pseudomonadati</taxon>
        <taxon>Pseudomonadota</taxon>
        <taxon>Betaproteobacteria</taxon>
        <taxon>Neisseriales</taxon>
        <taxon>Chromobacteriaceae</taxon>
        <taxon>Chromobacterium</taxon>
    </lineage>
</organism>
<protein>
    <submittedName>
        <fullName evidence="2">Multidrug efflux protein</fullName>
    </submittedName>
</protein>
<sequence length="53" mass="6047">MLLGLTDWIVPRMGIYGFWTALVISLTVAGLLLTYYLARASRKRLHRDQGILL</sequence>
<keyword evidence="1" id="KW-1133">Transmembrane helix</keyword>
<name>A0A447TAA5_CHRVL</name>